<dbReference type="STRING" id="1797994.A2227_03895"/>
<dbReference type="InterPro" id="IPR023346">
    <property type="entry name" value="Lysozyme-like_dom_sf"/>
</dbReference>
<dbReference type="Gene3D" id="1.10.530.10">
    <property type="match status" value="1"/>
</dbReference>
<protein>
    <recommendedName>
        <fullName evidence="1">LysM domain-containing protein</fullName>
    </recommendedName>
</protein>
<dbReference type="Gene3D" id="3.10.350.10">
    <property type="entry name" value="LysM domain"/>
    <property type="match status" value="2"/>
</dbReference>
<evidence type="ECO:0000259" key="1">
    <source>
        <dbReference type="PROSITE" id="PS51782"/>
    </source>
</evidence>
<dbReference type="InterPro" id="IPR008258">
    <property type="entry name" value="Transglycosylase_SLT_dom_1"/>
</dbReference>
<dbReference type="SMART" id="SM00257">
    <property type="entry name" value="LysM"/>
    <property type="match status" value="2"/>
</dbReference>
<accession>A0A1F5SML9</accession>
<evidence type="ECO:0000313" key="3">
    <source>
        <dbReference type="Proteomes" id="UP000178367"/>
    </source>
</evidence>
<sequence>MIFSLLFLPDLAMAKDDGSKNSESIKFSDEFAEKLKEKSKYEIFDYSREIKINRQSWLDYKSFYKNRYKLDNRLGAIFRKAHYHIGAWKKYLIEIFRNEFAGSGLPVETVDKLIYLAIPESHWILRKSPVGAAGYYQFMPRTAKDYNLSCDRHYNIDERLDPLLAGQAAARYLRRLYDMFGSIDLALSRYNGSFSETCLEEAREKDEFAVIDYDDFLAYLERRANILKKDIERLDVYPYRIRKNDTLGGIARVFRVTKKELSEINRLSAGDILKRGMVILIPNRTESTKRIVFSKEAAGLRENFRFAARFWATIELIEEGFAGNEEPTLEFEIFTVGQVCATRTYIVKSGDSLSRIALRFGVRLSDILKINHLKNSNSIKVGLKLVIPSGVGKMVTLKTIAGEIAEKKGIERYGLLKRLIALNPAVKNPSLPLPEGLRIRY</sequence>
<proteinExistence type="predicted"/>
<dbReference type="PANTHER" id="PTHR33734">
    <property type="entry name" value="LYSM DOMAIN-CONTAINING GPI-ANCHORED PROTEIN 2"/>
    <property type="match status" value="1"/>
</dbReference>
<feature type="domain" description="LysM" evidence="1">
    <location>
        <begin position="343"/>
        <end position="387"/>
    </location>
</feature>
<dbReference type="SUPFAM" id="SSF54106">
    <property type="entry name" value="LysM domain"/>
    <property type="match status" value="2"/>
</dbReference>
<dbReference type="PROSITE" id="PS51782">
    <property type="entry name" value="LYSM"/>
    <property type="match status" value="2"/>
</dbReference>
<dbReference type="Pfam" id="PF01476">
    <property type="entry name" value="LysM"/>
    <property type="match status" value="2"/>
</dbReference>
<reference evidence="2 3" key="1">
    <citation type="journal article" date="2016" name="Nat. Commun.">
        <title>Thousands of microbial genomes shed light on interconnected biogeochemical processes in an aquifer system.</title>
        <authorList>
            <person name="Anantharaman K."/>
            <person name="Brown C.T."/>
            <person name="Hug L.A."/>
            <person name="Sharon I."/>
            <person name="Castelle C.J."/>
            <person name="Probst A.J."/>
            <person name="Thomas B.C."/>
            <person name="Singh A."/>
            <person name="Wilkins M.J."/>
            <person name="Karaoz U."/>
            <person name="Brodie E.L."/>
            <person name="Williams K.H."/>
            <person name="Hubbard S.S."/>
            <person name="Banfield J.F."/>
        </authorList>
    </citation>
    <scope>NUCLEOTIDE SEQUENCE [LARGE SCALE GENOMIC DNA]</scope>
</reference>
<dbReference type="AlphaFoldDB" id="A0A1F5SML9"/>
<gene>
    <name evidence="2" type="ORF">A2227_03895</name>
</gene>
<comment type="caution">
    <text evidence="2">The sequence shown here is derived from an EMBL/GenBank/DDBJ whole genome shotgun (WGS) entry which is preliminary data.</text>
</comment>
<name>A0A1F5SML9_9BACT</name>
<dbReference type="Proteomes" id="UP000178367">
    <property type="component" value="Unassembled WGS sequence"/>
</dbReference>
<dbReference type="GO" id="GO:0008932">
    <property type="term" value="F:lytic endotransglycosylase activity"/>
    <property type="evidence" value="ECO:0007669"/>
    <property type="project" value="TreeGrafter"/>
</dbReference>
<dbReference type="EMBL" id="MFGB01000006">
    <property type="protein sequence ID" value="OGF27693.1"/>
    <property type="molecule type" value="Genomic_DNA"/>
</dbReference>
<dbReference type="Pfam" id="PF01464">
    <property type="entry name" value="SLT"/>
    <property type="match status" value="1"/>
</dbReference>
<dbReference type="InterPro" id="IPR018392">
    <property type="entry name" value="LysM"/>
</dbReference>
<feature type="domain" description="LysM" evidence="1">
    <location>
        <begin position="237"/>
        <end position="281"/>
    </location>
</feature>
<evidence type="ECO:0000313" key="2">
    <source>
        <dbReference type="EMBL" id="OGF27693.1"/>
    </source>
</evidence>
<dbReference type="InterPro" id="IPR036779">
    <property type="entry name" value="LysM_dom_sf"/>
</dbReference>
<dbReference type="SUPFAM" id="SSF53955">
    <property type="entry name" value="Lysozyme-like"/>
    <property type="match status" value="1"/>
</dbReference>
<dbReference type="CDD" id="cd00118">
    <property type="entry name" value="LysM"/>
    <property type="match status" value="2"/>
</dbReference>
<dbReference type="PANTHER" id="PTHR33734:SF22">
    <property type="entry name" value="MEMBRANE-BOUND LYTIC MUREIN TRANSGLYCOSYLASE D"/>
    <property type="match status" value="1"/>
</dbReference>
<organism evidence="2 3">
    <name type="scientific">Candidatus Falkowbacteria bacterium RIFOXYA2_FULL_47_19</name>
    <dbReference type="NCBI Taxonomy" id="1797994"/>
    <lineage>
        <taxon>Bacteria</taxon>
        <taxon>Candidatus Falkowiibacteriota</taxon>
    </lineage>
</organism>